<keyword evidence="6" id="KW-1185">Reference proteome</keyword>
<evidence type="ECO:0000259" key="4">
    <source>
        <dbReference type="PROSITE" id="PS51063"/>
    </source>
</evidence>
<dbReference type="InterPro" id="IPR018335">
    <property type="entry name" value="Tscrpt_reg_HTH_Crp-type_CS"/>
</dbReference>
<keyword evidence="2" id="KW-0238">DNA-binding</keyword>
<evidence type="ECO:0000256" key="1">
    <source>
        <dbReference type="ARBA" id="ARBA00023015"/>
    </source>
</evidence>
<feature type="domain" description="HTH crp-type" evidence="4">
    <location>
        <begin position="134"/>
        <end position="195"/>
    </location>
</feature>
<dbReference type="SUPFAM" id="SSF46785">
    <property type="entry name" value="Winged helix' DNA-binding domain"/>
    <property type="match status" value="1"/>
</dbReference>
<name>A0ABD4SYB3_9CYAN</name>
<dbReference type="InterPro" id="IPR036388">
    <property type="entry name" value="WH-like_DNA-bd_sf"/>
</dbReference>
<reference evidence="5 6" key="1">
    <citation type="journal article" date="2015" name="Genome Announc.">
        <title>Draft Genome Sequence of Filamentous Marine Cyanobacterium Lyngbya confervoides Strain BDU141951.</title>
        <authorList>
            <person name="Chandrababunaidu M.M."/>
            <person name="Sen D."/>
            <person name="Tripathy S."/>
        </authorList>
    </citation>
    <scope>NUCLEOTIDE SEQUENCE [LARGE SCALE GENOMIC DNA]</scope>
    <source>
        <strain evidence="5 6">BDU141951</strain>
    </source>
</reference>
<dbReference type="AlphaFoldDB" id="A0ABD4SYB3"/>
<dbReference type="InterPro" id="IPR036390">
    <property type="entry name" value="WH_DNA-bd_sf"/>
</dbReference>
<protein>
    <submittedName>
        <fullName evidence="5">Crp/Fnr family transcriptional regulator</fullName>
    </submittedName>
</protein>
<keyword evidence="3" id="KW-0804">Transcription</keyword>
<dbReference type="CDD" id="cd00038">
    <property type="entry name" value="CAP_ED"/>
    <property type="match status" value="1"/>
</dbReference>
<dbReference type="Pfam" id="PF13545">
    <property type="entry name" value="HTH_Crp_2"/>
    <property type="match status" value="1"/>
</dbReference>
<dbReference type="RefSeq" id="WP_166278616.1">
    <property type="nucleotide sequence ID" value="NZ_JTHE03000004.1"/>
</dbReference>
<dbReference type="InterPro" id="IPR014710">
    <property type="entry name" value="RmlC-like_jellyroll"/>
</dbReference>
<dbReference type="PROSITE" id="PS51063">
    <property type="entry name" value="HTH_CRP_2"/>
    <property type="match status" value="1"/>
</dbReference>
<comment type="caution">
    <text evidence="5">The sequence shown here is derived from an EMBL/GenBank/DDBJ whole genome shotgun (WGS) entry which is preliminary data.</text>
</comment>
<dbReference type="Gene3D" id="2.60.120.10">
    <property type="entry name" value="Jelly Rolls"/>
    <property type="match status" value="1"/>
</dbReference>
<accession>A0ABD4SYB3</accession>
<dbReference type="PRINTS" id="PR00034">
    <property type="entry name" value="HTHCRP"/>
</dbReference>
<evidence type="ECO:0000313" key="5">
    <source>
        <dbReference type="EMBL" id="MCM1981314.1"/>
    </source>
</evidence>
<evidence type="ECO:0000256" key="3">
    <source>
        <dbReference type="ARBA" id="ARBA00023163"/>
    </source>
</evidence>
<organism evidence="5 6">
    <name type="scientific">Lyngbya confervoides BDU141951</name>
    <dbReference type="NCBI Taxonomy" id="1574623"/>
    <lineage>
        <taxon>Bacteria</taxon>
        <taxon>Bacillati</taxon>
        <taxon>Cyanobacteriota</taxon>
        <taxon>Cyanophyceae</taxon>
        <taxon>Oscillatoriophycideae</taxon>
        <taxon>Oscillatoriales</taxon>
        <taxon>Microcoleaceae</taxon>
        <taxon>Lyngbya</taxon>
    </lineage>
</organism>
<dbReference type="PROSITE" id="PS00042">
    <property type="entry name" value="HTH_CRP_1"/>
    <property type="match status" value="1"/>
</dbReference>
<proteinExistence type="predicted"/>
<sequence length="195" mass="22129">MQITQSAASPSLAEWRQLLDELYHDRKLWTFKRGEAIPLKEEDVWVVCRGVVQLSTLYPSGDEGILGLACASMPFGRPFTQVNPYEAVALSDVVLMRLHHMELEQSPRLAQSLMREMGRRIQQTEALLAMAGCRRVKDRLRQLILLLQQELGHVTPEGIKLSIKLTHQQLASMIGTTRVTVTRLLMELKDEGLQI</sequence>
<evidence type="ECO:0000256" key="2">
    <source>
        <dbReference type="ARBA" id="ARBA00023125"/>
    </source>
</evidence>
<dbReference type="InterPro" id="IPR000595">
    <property type="entry name" value="cNMP-bd_dom"/>
</dbReference>
<dbReference type="SUPFAM" id="SSF51206">
    <property type="entry name" value="cAMP-binding domain-like"/>
    <property type="match status" value="1"/>
</dbReference>
<dbReference type="Gene3D" id="1.10.10.10">
    <property type="entry name" value="Winged helix-like DNA-binding domain superfamily/Winged helix DNA-binding domain"/>
    <property type="match status" value="1"/>
</dbReference>
<gene>
    <name evidence="5" type="ORF">QQ91_0000500</name>
</gene>
<dbReference type="EMBL" id="JTHE03000004">
    <property type="protein sequence ID" value="MCM1981314.1"/>
    <property type="molecule type" value="Genomic_DNA"/>
</dbReference>
<dbReference type="GO" id="GO:0003677">
    <property type="term" value="F:DNA binding"/>
    <property type="evidence" value="ECO:0007669"/>
    <property type="project" value="UniProtKB-KW"/>
</dbReference>
<dbReference type="InterPro" id="IPR018490">
    <property type="entry name" value="cNMP-bd_dom_sf"/>
</dbReference>
<evidence type="ECO:0000313" key="6">
    <source>
        <dbReference type="Proteomes" id="UP000031561"/>
    </source>
</evidence>
<keyword evidence="1" id="KW-0805">Transcription regulation</keyword>
<dbReference type="Proteomes" id="UP000031561">
    <property type="component" value="Unassembled WGS sequence"/>
</dbReference>
<dbReference type="InterPro" id="IPR012318">
    <property type="entry name" value="HTH_CRP"/>
</dbReference>